<evidence type="ECO:0000256" key="3">
    <source>
        <dbReference type="ARBA" id="ARBA00023026"/>
    </source>
</evidence>
<dbReference type="PROSITE" id="PS51782">
    <property type="entry name" value="LYSM"/>
    <property type="match status" value="2"/>
</dbReference>
<evidence type="ECO:0000259" key="7">
    <source>
        <dbReference type="PROSITE" id="PS51782"/>
    </source>
</evidence>
<dbReference type="PANTHER" id="PTHR34997">
    <property type="entry name" value="AM15"/>
    <property type="match status" value="1"/>
</dbReference>
<dbReference type="GeneID" id="70186275"/>
<evidence type="ECO:0000256" key="6">
    <source>
        <dbReference type="SAM" id="SignalP"/>
    </source>
</evidence>
<dbReference type="OrthoDB" id="2281372at2759"/>
<organism evidence="8 9">
    <name type="scientific">Microdochium trichocladiopsis</name>
    <dbReference type="NCBI Taxonomy" id="1682393"/>
    <lineage>
        <taxon>Eukaryota</taxon>
        <taxon>Fungi</taxon>
        <taxon>Dikarya</taxon>
        <taxon>Ascomycota</taxon>
        <taxon>Pezizomycotina</taxon>
        <taxon>Sordariomycetes</taxon>
        <taxon>Xylariomycetidae</taxon>
        <taxon>Xylariales</taxon>
        <taxon>Microdochiaceae</taxon>
        <taxon>Microdochium</taxon>
    </lineage>
</organism>
<dbReference type="Pfam" id="PF01476">
    <property type="entry name" value="LysM"/>
    <property type="match status" value="1"/>
</dbReference>
<comment type="similarity">
    <text evidence="4">Belongs to the secreted LysM effector family.</text>
</comment>
<reference evidence="8" key="1">
    <citation type="journal article" date="2021" name="Nat. Commun.">
        <title>Genetic determinants of endophytism in the Arabidopsis root mycobiome.</title>
        <authorList>
            <person name="Mesny F."/>
            <person name="Miyauchi S."/>
            <person name="Thiergart T."/>
            <person name="Pickel B."/>
            <person name="Atanasova L."/>
            <person name="Karlsson M."/>
            <person name="Huettel B."/>
            <person name="Barry K.W."/>
            <person name="Haridas S."/>
            <person name="Chen C."/>
            <person name="Bauer D."/>
            <person name="Andreopoulos W."/>
            <person name="Pangilinan J."/>
            <person name="LaButti K."/>
            <person name="Riley R."/>
            <person name="Lipzen A."/>
            <person name="Clum A."/>
            <person name="Drula E."/>
            <person name="Henrissat B."/>
            <person name="Kohler A."/>
            <person name="Grigoriev I.V."/>
            <person name="Martin F.M."/>
            <person name="Hacquard S."/>
        </authorList>
    </citation>
    <scope>NUCLEOTIDE SEQUENCE</scope>
    <source>
        <strain evidence="8">MPI-CAGE-CH-0230</strain>
    </source>
</reference>
<evidence type="ECO:0000313" key="9">
    <source>
        <dbReference type="Proteomes" id="UP000756346"/>
    </source>
</evidence>
<proteinExistence type="inferred from homology"/>
<dbReference type="CDD" id="cd00118">
    <property type="entry name" value="LysM"/>
    <property type="match status" value="1"/>
</dbReference>
<feature type="region of interest" description="Disordered" evidence="5">
    <location>
        <begin position="115"/>
        <end position="150"/>
    </location>
</feature>
<dbReference type="RefSeq" id="XP_046012311.1">
    <property type="nucleotide sequence ID" value="XM_046156729.1"/>
</dbReference>
<keyword evidence="9" id="KW-1185">Reference proteome</keyword>
<name>A0A9P9BMW1_9PEZI</name>
<dbReference type="GO" id="GO:0008061">
    <property type="term" value="F:chitin binding"/>
    <property type="evidence" value="ECO:0007669"/>
    <property type="project" value="UniProtKB-KW"/>
</dbReference>
<dbReference type="Proteomes" id="UP000756346">
    <property type="component" value="Unassembled WGS sequence"/>
</dbReference>
<dbReference type="InterPro" id="IPR036779">
    <property type="entry name" value="LysM_dom_sf"/>
</dbReference>
<dbReference type="PANTHER" id="PTHR34997:SF2">
    <property type="entry name" value="LYSM DOMAIN-CONTAINING PROTEIN-RELATED"/>
    <property type="match status" value="1"/>
</dbReference>
<evidence type="ECO:0000256" key="2">
    <source>
        <dbReference type="ARBA" id="ARBA00022729"/>
    </source>
</evidence>
<feature type="compositionally biased region" description="Low complexity" evidence="5">
    <location>
        <begin position="115"/>
        <end position="140"/>
    </location>
</feature>
<keyword evidence="1" id="KW-0147">Chitin-binding</keyword>
<evidence type="ECO:0000313" key="8">
    <source>
        <dbReference type="EMBL" id="KAH7030631.1"/>
    </source>
</evidence>
<dbReference type="Gene3D" id="3.10.350.10">
    <property type="entry name" value="LysM domain"/>
    <property type="match status" value="2"/>
</dbReference>
<protein>
    <recommendedName>
        <fullName evidence="7">LysM domain-containing protein</fullName>
    </recommendedName>
</protein>
<sequence>MHPVKFPPFSVLAGITALLAARAVEAVPPQHPRATAAPSKDLSLLADQPNFPFDPSTSAKCTWWVDNDGWISCTEMLSEWGISLQDFRSWNPSITAQCGNYVVGRSYCVEAPITSTSTSSTSTTRSTSTSTTKSTSTSPTNGIQTPQPTQPYMVGDCDQFYLVKAGDTCATIGAAYGIGTTRLISWQPSIGTSCQSLWANAYVCVHTIGFQPPTFNSCSSLATDKTWGGNKDAALSAAAQWCNTGGGGSGAYGLAAAKTGCYNAPLGVNKFEFQISNNFGSPANLSVAKCKELAQYLVNTCERGGSGSQEGWRFW</sequence>
<feature type="domain" description="LysM" evidence="7">
    <location>
        <begin position="159"/>
        <end position="205"/>
    </location>
</feature>
<evidence type="ECO:0000256" key="5">
    <source>
        <dbReference type="SAM" id="MobiDB-lite"/>
    </source>
</evidence>
<evidence type="ECO:0000256" key="1">
    <source>
        <dbReference type="ARBA" id="ARBA00022669"/>
    </source>
</evidence>
<dbReference type="InterPro" id="IPR018392">
    <property type="entry name" value="LysM"/>
</dbReference>
<feature type="chain" id="PRO_5040219018" description="LysM domain-containing protein" evidence="6">
    <location>
        <begin position="27"/>
        <end position="315"/>
    </location>
</feature>
<dbReference type="InterPro" id="IPR052210">
    <property type="entry name" value="LysM1-like"/>
</dbReference>
<keyword evidence="2 6" id="KW-0732">Signal</keyword>
<accession>A0A9P9BMW1</accession>
<dbReference type="EMBL" id="JAGTJQ010000005">
    <property type="protein sequence ID" value="KAH7030631.1"/>
    <property type="molecule type" value="Genomic_DNA"/>
</dbReference>
<dbReference type="AlphaFoldDB" id="A0A9P9BMW1"/>
<evidence type="ECO:0000256" key="4">
    <source>
        <dbReference type="ARBA" id="ARBA00044955"/>
    </source>
</evidence>
<keyword evidence="3" id="KW-0843">Virulence</keyword>
<gene>
    <name evidence="8" type="ORF">B0I36DRAFT_348837</name>
</gene>
<feature type="domain" description="LysM" evidence="7">
    <location>
        <begin position="62"/>
        <end position="109"/>
    </location>
</feature>
<feature type="signal peptide" evidence="6">
    <location>
        <begin position="1"/>
        <end position="26"/>
    </location>
</feature>
<dbReference type="SUPFAM" id="SSF54106">
    <property type="entry name" value="LysM domain"/>
    <property type="match status" value="1"/>
</dbReference>
<comment type="caution">
    <text evidence="8">The sequence shown here is derived from an EMBL/GenBank/DDBJ whole genome shotgun (WGS) entry which is preliminary data.</text>
</comment>